<feature type="compositionally biased region" description="Polar residues" evidence="1">
    <location>
        <begin position="143"/>
        <end position="152"/>
    </location>
</feature>
<feature type="region of interest" description="Disordered" evidence="1">
    <location>
        <begin position="104"/>
        <end position="152"/>
    </location>
</feature>
<dbReference type="Proteomes" id="UP000244803">
    <property type="component" value="Chromosome 2"/>
</dbReference>
<protein>
    <submittedName>
        <fullName evidence="2">Uncharacterized protein</fullName>
    </submittedName>
</protein>
<name>A0A976SKZ2_THEOR</name>
<reference evidence="2" key="1">
    <citation type="submission" date="2022-07" db="EMBL/GenBank/DDBJ databases">
        <title>Evaluation of T. orientalis genome assembly methods using nanopore sequencing and analysis of variation between genomes.</title>
        <authorList>
            <person name="Yam J."/>
            <person name="Micallef M.L."/>
            <person name="Liu M."/>
            <person name="Djordjevic S.P."/>
            <person name="Bogema D.R."/>
            <person name="Jenkins C."/>
        </authorList>
    </citation>
    <scope>NUCLEOTIDE SEQUENCE</scope>
    <source>
        <strain evidence="2">Fish Creek</strain>
    </source>
</reference>
<dbReference type="AlphaFoldDB" id="A0A976SKZ2"/>
<accession>A0A976SKZ2</accession>
<proteinExistence type="predicted"/>
<dbReference type="EMBL" id="CP056068">
    <property type="protein sequence ID" value="UVC54595.1"/>
    <property type="molecule type" value="Genomic_DNA"/>
</dbReference>
<organism evidence="2 3">
    <name type="scientific">Theileria orientalis</name>
    <dbReference type="NCBI Taxonomy" id="68886"/>
    <lineage>
        <taxon>Eukaryota</taxon>
        <taxon>Sar</taxon>
        <taxon>Alveolata</taxon>
        <taxon>Apicomplexa</taxon>
        <taxon>Aconoidasida</taxon>
        <taxon>Piroplasmida</taxon>
        <taxon>Theileriidae</taxon>
        <taxon>Theileria</taxon>
    </lineage>
</organism>
<evidence type="ECO:0000313" key="3">
    <source>
        <dbReference type="Proteomes" id="UP000244803"/>
    </source>
</evidence>
<evidence type="ECO:0000313" key="2">
    <source>
        <dbReference type="EMBL" id="UVC54595.1"/>
    </source>
</evidence>
<gene>
    <name evidence="2" type="ORF">MACJ_003558</name>
</gene>
<sequence>MNTNTPSSDTSNGILEQLEDYVRFKINLINGLMDLRTNEPDHKCKESFEEVIKTFSQVDLLVDTLSDKVERDKSFVKYIYSILKSNELQIKNLLMLAQTVNERGGLPSHSTTDDKSEPSYQINVKNTNNPTSNTTSNIKKHQSLQNSKLSTTNRGKAIITNSGISRWKLK</sequence>
<evidence type="ECO:0000256" key="1">
    <source>
        <dbReference type="SAM" id="MobiDB-lite"/>
    </source>
</evidence>
<feature type="compositionally biased region" description="Low complexity" evidence="1">
    <location>
        <begin position="126"/>
        <end position="137"/>
    </location>
</feature>